<evidence type="ECO:0000313" key="2">
    <source>
        <dbReference type="Proteomes" id="UP001243375"/>
    </source>
</evidence>
<comment type="caution">
    <text evidence="1">The sequence shown here is derived from an EMBL/GenBank/DDBJ whole genome shotgun (WGS) entry which is preliminary data.</text>
</comment>
<accession>A0ACC2WXI5</accession>
<dbReference type="EMBL" id="JASBWU010000014">
    <property type="protein sequence ID" value="KAJ9116483.1"/>
    <property type="molecule type" value="Genomic_DNA"/>
</dbReference>
<organism evidence="1 2">
    <name type="scientific">Naganishia vaughanmartiniae</name>
    <dbReference type="NCBI Taxonomy" id="1424756"/>
    <lineage>
        <taxon>Eukaryota</taxon>
        <taxon>Fungi</taxon>
        <taxon>Dikarya</taxon>
        <taxon>Basidiomycota</taxon>
        <taxon>Agaricomycotina</taxon>
        <taxon>Tremellomycetes</taxon>
        <taxon>Filobasidiales</taxon>
        <taxon>Filobasidiaceae</taxon>
        <taxon>Naganishia</taxon>
    </lineage>
</organism>
<protein>
    <submittedName>
        <fullName evidence="1">Uncharacterized protein</fullName>
    </submittedName>
</protein>
<dbReference type="Proteomes" id="UP001243375">
    <property type="component" value="Unassembled WGS sequence"/>
</dbReference>
<reference evidence="1" key="1">
    <citation type="submission" date="2023-04" db="EMBL/GenBank/DDBJ databases">
        <title>Draft Genome sequencing of Naganishia species isolated from polar environments using Oxford Nanopore Technology.</title>
        <authorList>
            <person name="Leo P."/>
            <person name="Venkateswaran K."/>
        </authorList>
    </citation>
    <scope>NUCLEOTIDE SEQUENCE</scope>
    <source>
        <strain evidence="1">MNA-CCFEE 5425</strain>
    </source>
</reference>
<proteinExistence type="predicted"/>
<name>A0ACC2WXI5_9TREE</name>
<gene>
    <name evidence="1" type="ORF">QFC22_004925</name>
</gene>
<keyword evidence="2" id="KW-1185">Reference proteome</keyword>
<evidence type="ECO:0000313" key="1">
    <source>
        <dbReference type="EMBL" id="KAJ9116483.1"/>
    </source>
</evidence>
<sequence length="99" mass="10770">MCETVVDASNIKGPVRFAIHATKFSYDLYFGPGADDTSTIDLTKMTKVGHLSARVLTKQGPLHSVMTGTHFGLYSMGAHHEPSFAPAHFSYAAWKGKRA</sequence>